<dbReference type="PANTHER" id="PTHR30519">
    <property type="entry name" value="5-METHYLTETRAHYDROPTEROYLTRIGLUTAMATE--HOMOCYSTEINE METHYLTRANSFERASE"/>
    <property type="match status" value="1"/>
</dbReference>
<comment type="pathway">
    <text evidence="3">Amino-acid biosynthesis; L-methionine biosynthesis via de novo pathway; L-methionine from L-homocysteine (MetE route): step 1/1.</text>
</comment>
<keyword evidence="9" id="KW-0479">Metal-binding</keyword>
<accession>A0ABQ6IFK4</accession>
<keyword evidence="16" id="KW-1185">Reference proteome</keyword>
<dbReference type="InterPro" id="IPR038071">
    <property type="entry name" value="UROD/MetE-like_sf"/>
</dbReference>
<evidence type="ECO:0000256" key="6">
    <source>
        <dbReference type="ARBA" id="ARBA00022603"/>
    </source>
</evidence>
<dbReference type="InterPro" id="IPR013215">
    <property type="entry name" value="Cbl-indep_Met_Synth_N"/>
</dbReference>
<sequence>MLVADIDADRVEVLANAAKAYEALVAATERPALFVAAPYNSLGDALPVLKDAGVDAIGIDLVRGSIPGDVDLTGVTVVAGVVDGHNIWRTDLDAALRKADAVAALGATVAVSSSTSLFHVPHTLAGEEHLGEELLSWLAFADEKVAEVVTLATARAEGEEAVADALAAARDALAARAAHPGTNRAEVRDALAAVTPTDFHRAPYAIRAAAQDARYGLPELATTTIGSFPQTPQIRKARAAWAKGNLSDADYEQAMKDEIASVVKAAGGPRPGRAGAR</sequence>
<feature type="domain" description="Cobalamin-independent methionine synthase MetE C-terminal/archaeal" evidence="13">
    <location>
        <begin position="220"/>
        <end position="266"/>
    </location>
</feature>
<evidence type="ECO:0000259" key="13">
    <source>
        <dbReference type="Pfam" id="PF01717"/>
    </source>
</evidence>
<evidence type="ECO:0000256" key="12">
    <source>
        <dbReference type="ARBA" id="ARBA00023167"/>
    </source>
</evidence>
<keyword evidence="10" id="KW-0677">Repeat</keyword>
<evidence type="ECO:0000256" key="8">
    <source>
        <dbReference type="ARBA" id="ARBA00022679"/>
    </source>
</evidence>
<evidence type="ECO:0000256" key="10">
    <source>
        <dbReference type="ARBA" id="ARBA00022737"/>
    </source>
</evidence>
<evidence type="ECO:0000313" key="16">
    <source>
        <dbReference type="Proteomes" id="UP001157125"/>
    </source>
</evidence>
<dbReference type="SUPFAM" id="SSF51726">
    <property type="entry name" value="UROD/MetE-like"/>
    <property type="match status" value="2"/>
</dbReference>
<evidence type="ECO:0000256" key="11">
    <source>
        <dbReference type="ARBA" id="ARBA00022833"/>
    </source>
</evidence>
<name>A0ABQ6IFK4_9MICO</name>
<dbReference type="Pfam" id="PF08267">
    <property type="entry name" value="Meth_synt_1"/>
    <property type="match status" value="1"/>
</dbReference>
<comment type="function">
    <text evidence="2">Catalyzes the transfer of a methyl group from 5-methyltetrahydrofolate to homocysteine resulting in methionine formation.</text>
</comment>
<evidence type="ECO:0000256" key="1">
    <source>
        <dbReference type="ARBA" id="ARBA00001947"/>
    </source>
</evidence>
<evidence type="ECO:0000256" key="4">
    <source>
        <dbReference type="ARBA" id="ARBA00009553"/>
    </source>
</evidence>
<reference evidence="16" key="1">
    <citation type="journal article" date="2019" name="Int. J. Syst. Evol. Microbiol.">
        <title>The Global Catalogue of Microorganisms (GCM) 10K type strain sequencing project: providing services to taxonomists for standard genome sequencing and annotation.</title>
        <authorList>
            <consortium name="The Broad Institute Genomics Platform"/>
            <consortium name="The Broad Institute Genome Sequencing Center for Infectious Disease"/>
            <person name="Wu L."/>
            <person name="Ma J."/>
        </authorList>
    </citation>
    <scope>NUCLEOTIDE SEQUENCE [LARGE SCALE GENOMIC DNA]</scope>
    <source>
        <strain evidence="16">NBRC 112299</strain>
    </source>
</reference>
<feature type="domain" description="Cobalamin-independent methionine synthase MetE N-terminal" evidence="14">
    <location>
        <begin position="11"/>
        <end position="103"/>
    </location>
</feature>
<dbReference type="EMBL" id="BSUN01000001">
    <property type="protein sequence ID" value="GMA35538.1"/>
    <property type="molecule type" value="Genomic_DNA"/>
</dbReference>
<organism evidence="15 16">
    <name type="scientific">Demequina litorisediminis</name>
    <dbReference type="NCBI Taxonomy" id="1849022"/>
    <lineage>
        <taxon>Bacteria</taxon>
        <taxon>Bacillati</taxon>
        <taxon>Actinomycetota</taxon>
        <taxon>Actinomycetes</taxon>
        <taxon>Micrococcales</taxon>
        <taxon>Demequinaceae</taxon>
        <taxon>Demequina</taxon>
    </lineage>
</organism>
<dbReference type="InterPro" id="IPR002629">
    <property type="entry name" value="Met_Synth_C/arc"/>
</dbReference>
<evidence type="ECO:0000256" key="9">
    <source>
        <dbReference type="ARBA" id="ARBA00022723"/>
    </source>
</evidence>
<comment type="similarity">
    <text evidence="4">Belongs to the vitamin-B12 independent methionine synthase family.</text>
</comment>
<evidence type="ECO:0000259" key="14">
    <source>
        <dbReference type="Pfam" id="PF08267"/>
    </source>
</evidence>
<keyword evidence="7" id="KW-0028">Amino-acid biosynthesis</keyword>
<proteinExistence type="inferred from homology"/>
<keyword evidence="11" id="KW-0862">Zinc</keyword>
<evidence type="ECO:0000256" key="2">
    <source>
        <dbReference type="ARBA" id="ARBA00002777"/>
    </source>
</evidence>
<evidence type="ECO:0000313" key="15">
    <source>
        <dbReference type="EMBL" id="GMA35538.1"/>
    </source>
</evidence>
<gene>
    <name evidence="15" type="ORF">GCM10025876_17420</name>
</gene>
<keyword evidence="12" id="KW-0486">Methionine biosynthesis</keyword>
<dbReference type="Pfam" id="PF01717">
    <property type="entry name" value="Meth_synt_2"/>
    <property type="match status" value="1"/>
</dbReference>
<dbReference type="Proteomes" id="UP001157125">
    <property type="component" value="Unassembled WGS sequence"/>
</dbReference>
<dbReference type="EC" id="2.1.1.14" evidence="5"/>
<comment type="cofactor">
    <cofactor evidence="1">
        <name>Zn(2+)</name>
        <dbReference type="ChEBI" id="CHEBI:29105"/>
    </cofactor>
</comment>
<keyword evidence="8" id="KW-0808">Transferase</keyword>
<protein>
    <recommendedName>
        <fullName evidence="5">5-methyltetrahydropteroyltriglutamate--homocysteine S-methyltransferase</fullName>
        <ecNumber evidence="5">2.1.1.14</ecNumber>
    </recommendedName>
</protein>
<evidence type="ECO:0000256" key="3">
    <source>
        <dbReference type="ARBA" id="ARBA00004681"/>
    </source>
</evidence>
<dbReference type="Gene3D" id="3.20.20.210">
    <property type="match status" value="2"/>
</dbReference>
<keyword evidence="6" id="KW-0489">Methyltransferase</keyword>
<evidence type="ECO:0000256" key="5">
    <source>
        <dbReference type="ARBA" id="ARBA00012034"/>
    </source>
</evidence>
<comment type="caution">
    <text evidence="15">The sequence shown here is derived from an EMBL/GenBank/DDBJ whole genome shotgun (WGS) entry which is preliminary data.</text>
</comment>
<evidence type="ECO:0000256" key="7">
    <source>
        <dbReference type="ARBA" id="ARBA00022605"/>
    </source>
</evidence>